<proteinExistence type="predicted"/>
<name>A0A098S255_9BACT</name>
<dbReference type="InterPro" id="IPR051599">
    <property type="entry name" value="Cell_Envelope_Assoc"/>
</dbReference>
<keyword evidence="1" id="KW-0812">Transmembrane</keyword>
<dbReference type="EMBL" id="JPOS01000082">
    <property type="protein sequence ID" value="KGE86171.1"/>
    <property type="molecule type" value="Genomic_DNA"/>
</dbReference>
<dbReference type="Pfam" id="PF02698">
    <property type="entry name" value="DUF218"/>
    <property type="match status" value="1"/>
</dbReference>
<dbReference type="PANTHER" id="PTHR30336:SF4">
    <property type="entry name" value="ENVELOPE BIOGENESIS FACTOR ELYC"/>
    <property type="match status" value="1"/>
</dbReference>
<dbReference type="OrthoDB" id="9782395at2"/>
<dbReference type="RefSeq" id="WP_044226271.1">
    <property type="nucleotide sequence ID" value="NZ_JBKAGJ010000002.1"/>
</dbReference>
<comment type="caution">
    <text evidence="3">The sequence shown here is derived from an EMBL/GenBank/DDBJ whole genome shotgun (WGS) entry which is preliminary data.</text>
</comment>
<dbReference type="Proteomes" id="UP000029736">
    <property type="component" value="Unassembled WGS sequence"/>
</dbReference>
<accession>A0A098S255</accession>
<dbReference type="InterPro" id="IPR014729">
    <property type="entry name" value="Rossmann-like_a/b/a_fold"/>
</dbReference>
<evidence type="ECO:0000313" key="3">
    <source>
        <dbReference type="EMBL" id="KGE86171.1"/>
    </source>
</evidence>
<gene>
    <name evidence="3" type="ORF">IX84_23895</name>
</gene>
<reference evidence="3 4" key="1">
    <citation type="journal article" date="2014" name="Int. J. Syst. Evol. Microbiol.">
        <title>Phaeodactylibacter xiamenensis gen. nov., sp. nov., a member of the family Saprospiraceae isolated from the marine alga Phaeodactylum tricornutum.</title>
        <authorList>
            <person name="Chen Z.Jr."/>
            <person name="Lei X."/>
            <person name="Lai Q."/>
            <person name="Li Y."/>
            <person name="Zhang B."/>
            <person name="Zhang J."/>
            <person name="Zhang H."/>
            <person name="Yang L."/>
            <person name="Zheng W."/>
            <person name="Tian Y."/>
            <person name="Yu Z."/>
            <person name="Xu H.Jr."/>
            <person name="Zheng T."/>
        </authorList>
    </citation>
    <scope>NUCLEOTIDE SEQUENCE [LARGE SCALE GENOMIC DNA]</scope>
    <source>
        <strain evidence="3 4">KD52</strain>
    </source>
</reference>
<evidence type="ECO:0000313" key="4">
    <source>
        <dbReference type="Proteomes" id="UP000029736"/>
    </source>
</evidence>
<keyword evidence="4" id="KW-1185">Reference proteome</keyword>
<feature type="transmembrane region" description="Helical" evidence="1">
    <location>
        <begin position="6"/>
        <end position="28"/>
    </location>
</feature>
<dbReference type="Gene3D" id="3.40.50.620">
    <property type="entry name" value="HUPs"/>
    <property type="match status" value="1"/>
</dbReference>
<dbReference type="GO" id="GO:0043164">
    <property type="term" value="P:Gram-negative-bacterium-type cell wall biogenesis"/>
    <property type="evidence" value="ECO:0007669"/>
    <property type="project" value="TreeGrafter"/>
</dbReference>
<feature type="domain" description="DUF218" evidence="2">
    <location>
        <begin position="80"/>
        <end position="246"/>
    </location>
</feature>
<dbReference type="STRING" id="1524460.IX84_23895"/>
<keyword evidence="1" id="KW-1133">Transmembrane helix</keyword>
<evidence type="ECO:0000259" key="2">
    <source>
        <dbReference type="Pfam" id="PF02698"/>
    </source>
</evidence>
<protein>
    <recommendedName>
        <fullName evidence="2">DUF218 domain-containing protein</fullName>
    </recommendedName>
</protein>
<evidence type="ECO:0000256" key="1">
    <source>
        <dbReference type="SAM" id="Phobius"/>
    </source>
</evidence>
<dbReference type="PANTHER" id="PTHR30336">
    <property type="entry name" value="INNER MEMBRANE PROTEIN, PROBABLE PERMEASE"/>
    <property type="match status" value="1"/>
</dbReference>
<sequence length="256" mass="29327">MFFILSKVLVFLLKPITWVAGLLFLSWFSARPKRKRRYVMFALVLLLLFSNGFIFNMVISAWEPETLTADKIEKPYALGILLGGYSNLNIRPAHDRHNLSERANRFVNALELYKKGKVQKLLLTGGQGSITKRNPPEASEVVAFLETMGVPRRDIIVEDQSRNTYENAAFSKALIEEQQLQGPFLLLTSAWHMPRANACFKQVGLEVTPFAVDYLTEEWAPSPEQLILPSARTFYLWELIIKEWVGILAYRIKGYN</sequence>
<dbReference type="GO" id="GO:0005886">
    <property type="term" value="C:plasma membrane"/>
    <property type="evidence" value="ECO:0007669"/>
    <property type="project" value="TreeGrafter"/>
</dbReference>
<dbReference type="GO" id="GO:0000270">
    <property type="term" value="P:peptidoglycan metabolic process"/>
    <property type="evidence" value="ECO:0007669"/>
    <property type="project" value="TreeGrafter"/>
</dbReference>
<keyword evidence="1" id="KW-0472">Membrane</keyword>
<dbReference type="AlphaFoldDB" id="A0A098S255"/>
<organism evidence="3 4">
    <name type="scientific">Phaeodactylibacter xiamenensis</name>
    <dbReference type="NCBI Taxonomy" id="1524460"/>
    <lineage>
        <taxon>Bacteria</taxon>
        <taxon>Pseudomonadati</taxon>
        <taxon>Bacteroidota</taxon>
        <taxon>Saprospiria</taxon>
        <taxon>Saprospirales</taxon>
        <taxon>Haliscomenobacteraceae</taxon>
        <taxon>Phaeodactylibacter</taxon>
    </lineage>
</organism>
<feature type="transmembrane region" description="Helical" evidence="1">
    <location>
        <begin position="40"/>
        <end position="62"/>
    </location>
</feature>
<dbReference type="InterPro" id="IPR003848">
    <property type="entry name" value="DUF218"/>
</dbReference>
<dbReference type="CDD" id="cd06259">
    <property type="entry name" value="YdcF-like"/>
    <property type="match status" value="1"/>
</dbReference>